<dbReference type="AlphaFoldDB" id="A0ABD5RE81"/>
<comment type="caution">
    <text evidence="2">The sequence shown here is derived from an EMBL/GenBank/DDBJ whole genome shotgun (WGS) entry which is preliminary data.</text>
</comment>
<proteinExistence type="predicted"/>
<evidence type="ECO:0000313" key="2">
    <source>
        <dbReference type="EMBL" id="MFC5368359.1"/>
    </source>
</evidence>
<accession>A0ABD5RE81</accession>
<feature type="compositionally biased region" description="Basic and acidic residues" evidence="1">
    <location>
        <begin position="27"/>
        <end position="38"/>
    </location>
</feature>
<keyword evidence="3" id="KW-1185">Reference proteome</keyword>
<dbReference type="Proteomes" id="UP001596201">
    <property type="component" value="Unassembled WGS sequence"/>
</dbReference>
<dbReference type="Pfam" id="PF26029">
    <property type="entry name" value="DUF8007"/>
    <property type="match status" value="1"/>
</dbReference>
<protein>
    <submittedName>
        <fullName evidence="2">Uncharacterized protein</fullName>
    </submittedName>
</protein>
<dbReference type="RefSeq" id="WP_227230637.1">
    <property type="nucleotide sequence ID" value="NZ_JAJCVJ010000002.1"/>
</dbReference>
<dbReference type="EMBL" id="JBHSKX010000002">
    <property type="protein sequence ID" value="MFC5368359.1"/>
    <property type="molecule type" value="Genomic_DNA"/>
</dbReference>
<organism evidence="2 3">
    <name type="scientific">Salinirubrum litoreum</name>
    <dbReference type="NCBI Taxonomy" id="1126234"/>
    <lineage>
        <taxon>Archaea</taxon>
        <taxon>Methanobacteriati</taxon>
        <taxon>Methanobacteriota</taxon>
        <taxon>Stenosarchaea group</taxon>
        <taxon>Halobacteria</taxon>
        <taxon>Halobacteriales</taxon>
        <taxon>Haloferacaceae</taxon>
        <taxon>Salinirubrum</taxon>
    </lineage>
</organism>
<feature type="region of interest" description="Disordered" evidence="1">
    <location>
        <begin position="19"/>
        <end position="38"/>
    </location>
</feature>
<reference evidence="2 3" key="1">
    <citation type="journal article" date="2019" name="Int. J. Syst. Evol. Microbiol.">
        <title>The Global Catalogue of Microorganisms (GCM) 10K type strain sequencing project: providing services to taxonomists for standard genome sequencing and annotation.</title>
        <authorList>
            <consortium name="The Broad Institute Genomics Platform"/>
            <consortium name="The Broad Institute Genome Sequencing Center for Infectious Disease"/>
            <person name="Wu L."/>
            <person name="Ma J."/>
        </authorList>
    </citation>
    <scope>NUCLEOTIDE SEQUENCE [LARGE SCALE GENOMIC DNA]</scope>
    <source>
        <strain evidence="2 3">CGMCC 1.12237</strain>
    </source>
</reference>
<gene>
    <name evidence="2" type="ORF">ACFPJ5_15625</name>
</gene>
<sequence>MDSDEREACGRCAMSSVVDTAMEGTDESERATRDPFAGERIEVDEDDLRRVSPSAWLGGLKRRIDDVATRLTYGR</sequence>
<evidence type="ECO:0000256" key="1">
    <source>
        <dbReference type="SAM" id="MobiDB-lite"/>
    </source>
</evidence>
<evidence type="ECO:0000313" key="3">
    <source>
        <dbReference type="Proteomes" id="UP001596201"/>
    </source>
</evidence>
<dbReference type="InterPro" id="IPR058320">
    <property type="entry name" value="DUF8007"/>
</dbReference>
<name>A0ABD5RE81_9EURY</name>